<dbReference type="VEuPathDB" id="AmoebaDB:EIN_273230"/>
<dbReference type="NCBIfam" id="TIGR02464">
    <property type="entry name" value="ribofla_fusion"/>
    <property type="match status" value="1"/>
</dbReference>
<sequence>MDELVEMKNVFDEVHKHYPFNKEWLLRDITEHHGSHKYVFFWQPKITGEVNKSCLGQWYPSPFDYNNQHFLFAEQFMMAYKAKLFHDDEMYQKIMKSTEPRQMKKFGQQVRNFDSDVWDQYKDVIVYTGNIQKFTQNPELRKFLVETGDKVLVEASPYDNIWGIKMDENNPNCRKPELWLGENHLGFDLMITRGMLLV</sequence>
<dbReference type="Gene3D" id="1.10.357.40">
    <property type="entry name" value="YbiA-like"/>
    <property type="match status" value="1"/>
</dbReference>
<dbReference type="OrthoDB" id="206452at2759"/>
<keyword evidence="3" id="KW-1185">Reference proteome</keyword>
<name>A0A0A1U753_ENTIV</name>
<dbReference type="Pfam" id="PF08719">
    <property type="entry name" value="NADAR"/>
    <property type="match status" value="1"/>
</dbReference>
<dbReference type="AlphaFoldDB" id="A0A0A1U753"/>
<evidence type="ECO:0000259" key="1">
    <source>
        <dbReference type="Pfam" id="PF08719"/>
    </source>
</evidence>
<dbReference type="SUPFAM" id="SSF143990">
    <property type="entry name" value="YbiA-like"/>
    <property type="match status" value="1"/>
</dbReference>
<dbReference type="InterPro" id="IPR037238">
    <property type="entry name" value="YbiA-like_sf"/>
</dbReference>
<dbReference type="GeneID" id="14886788"/>
<evidence type="ECO:0000313" key="3">
    <source>
        <dbReference type="Proteomes" id="UP000014680"/>
    </source>
</evidence>
<dbReference type="EMBL" id="KB206783">
    <property type="protein sequence ID" value="ELP87806.1"/>
    <property type="molecule type" value="Genomic_DNA"/>
</dbReference>
<dbReference type="RefSeq" id="XP_004254577.1">
    <property type="nucleotide sequence ID" value="XM_004254529.1"/>
</dbReference>
<dbReference type="InterPro" id="IPR012816">
    <property type="entry name" value="NADAR"/>
</dbReference>
<accession>A0A0A1U753</accession>
<gene>
    <name evidence="2" type="ORF">EIN_273230</name>
</gene>
<proteinExistence type="predicted"/>
<protein>
    <recommendedName>
        <fullName evidence="1">NADAR domain-containing protein</fullName>
    </recommendedName>
</protein>
<dbReference type="CDD" id="cd15457">
    <property type="entry name" value="NADAR"/>
    <property type="match status" value="1"/>
</dbReference>
<feature type="domain" description="NADAR" evidence="1">
    <location>
        <begin position="40"/>
        <end position="196"/>
    </location>
</feature>
<dbReference type="KEGG" id="eiv:EIN_273230"/>
<reference evidence="2 3" key="1">
    <citation type="submission" date="2012-10" db="EMBL/GenBank/DDBJ databases">
        <authorList>
            <person name="Zafar N."/>
            <person name="Inman J."/>
            <person name="Hall N."/>
            <person name="Lorenzi H."/>
            <person name="Caler E."/>
        </authorList>
    </citation>
    <scope>NUCLEOTIDE SEQUENCE [LARGE SCALE GENOMIC DNA]</scope>
    <source>
        <strain evidence="2 3">IP1</strain>
    </source>
</reference>
<organism evidence="2 3">
    <name type="scientific">Entamoeba invadens IP1</name>
    <dbReference type="NCBI Taxonomy" id="370355"/>
    <lineage>
        <taxon>Eukaryota</taxon>
        <taxon>Amoebozoa</taxon>
        <taxon>Evosea</taxon>
        <taxon>Archamoebae</taxon>
        <taxon>Mastigamoebida</taxon>
        <taxon>Entamoebidae</taxon>
        <taxon>Entamoeba</taxon>
    </lineage>
</organism>
<evidence type="ECO:0000313" key="2">
    <source>
        <dbReference type="EMBL" id="ELP87806.1"/>
    </source>
</evidence>
<dbReference type="OMA" id="WMMAAKA"/>
<dbReference type="Proteomes" id="UP000014680">
    <property type="component" value="Unassembled WGS sequence"/>
</dbReference>